<accession>A0AA41X3B2</accession>
<dbReference type="PANTHER" id="PTHR30231:SF4">
    <property type="entry name" value="PROTEIN NEN2"/>
    <property type="match status" value="1"/>
</dbReference>
<keyword evidence="6" id="KW-1185">Reference proteome</keyword>
<dbReference type="EMBL" id="JANATA010000017">
    <property type="protein sequence ID" value="MCP3429228.1"/>
    <property type="molecule type" value="Genomic_DNA"/>
</dbReference>
<dbReference type="GO" id="GO:0003676">
    <property type="term" value="F:nucleic acid binding"/>
    <property type="evidence" value="ECO:0007669"/>
    <property type="project" value="InterPro"/>
</dbReference>
<dbReference type="PANTHER" id="PTHR30231">
    <property type="entry name" value="DNA POLYMERASE III SUBUNIT EPSILON"/>
    <property type="match status" value="1"/>
</dbReference>
<dbReference type="InterPro" id="IPR013520">
    <property type="entry name" value="Ribonucl_H"/>
</dbReference>
<dbReference type="InterPro" id="IPR036397">
    <property type="entry name" value="RNaseH_sf"/>
</dbReference>
<reference evidence="5" key="1">
    <citation type="submission" date="2022-07" db="EMBL/GenBank/DDBJ databases">
        <title>Characterization of the Novel Bacterium Alteromonas immobilis LMIT006 and Alteromonas gregis LMIT007.</title>
        <authorList>
            <person name="Lin X."/>
        </authorList>
    </citation>
    <scope>NUCLEOTIDE SEQUENCE</scope>
    <source>
        <strain evidence="5">LMIT007</strain>
    </source>
</reference>
<dbReference type="InterPro" id="IPR012337">
    <property type="entry name" value="RNaseH-like_sf"/>
</dbReference>
<dbReference type="SMART" id="SM00479">
    <property type="entry name" value="EXOIII"/>
    <property type="match status" value="1"/>
</dbReference>
<gene>
    <name evidence="5" type="ORF">NLF92_09760</name>
</gene>
<dbReference type="AlphaFoldDB" id="A0AA41X3B2"/>
<organism evidence="5 6">
    <name type="scientific">Opacimonas viscosa</name>
    <dbReference type="NCBI Taxonomy" id="2961944"/>
    <lineage>
        <taxon>Bacteria</taxon>
        <taxon>Pseudomonadati</taxon>
        <taxon>Pseudomonadota</taxon>
        <taxon>Gammaproteobacteria</taxon>
        <taxon>Alteromonadales</taxon>
        <taxon>Alteromonadaceae</taxon>
        <taxon>Opacimonas</taxon>
    </lineage>
</organism>
<feature type="domain" description="Exonuclease" evidence="4">
    <location>
        <begin position="28"/>
        <end position="201"/>
    </location>
</feature>
<dbReference type="GO" id="GO:0005829">
    <property type="term" value="C:cytosol"/>
    <property type="evidence" value="ECO:0007669"/>
    <property type="project" value="TreeGrafter"/>
</dbReference>
<dbReference type="RefSeq" id="WP_254101317.1">
    <property type="nucleotide sequence ID" value="NZ_JANATA010000017.1"/>
</dbReference>
<evidence type="ECO:0000313" key="5">
    <source>
        <dbReference type="EMBL" id="MCP3429228.1"/>
    </source>
</evidence>
<proteinExistence type="predicted"/>
<dbReference type="SUPFAM" id="SSF53098">
    <property type="entry name" value="Ribonuclease H-like"/>
    <property type="match status" value="1"/>
</dbReference>
<evidence type="ECO:0000256" key="1">
    <source>
        <dbReference type="ARBA" id="ARBA00022722"/>
    </source>
</evidence>
<dbReference type="GO" id="GO:0006259">
    <property type="term" value="P:DNA metabolic process"/>
    <property type="evidence" value="ECO:0007669"/>
    <property type="project" value="UniProtKB-ARBA"/>
</dbReference>
<evidence type="ECO:0000256" key="2">
    <source>
        <dbReference type="ARBA" id="ARBA00022801"/>
    </source>
</evidence>
<evidence type="ECO:0000259" key="4">
    <source>
        <dbReference type="SMART" id="SM00479"/>
    </source>
</evidence>
<dbReference type="GO" id="GO:0008408">
    <property type="term" value="F:3'-5' exonuclease activity"/>
    <property type="evidence" value="ECO:0007669"/>
    <property type="project" value="TreeGrafter"/>
</dbReference>
<evidence type="ECO:0000256" key="3">
    <source>
        <dbReference type="ARBA" id="ARBA00022839"/>
    </source>
</evidence>
<dbReference type="Gene3D" id="3.30.420.10">
    <property type="entry name" value="Ribonuclease H-like superfamily/Ribonuclease H"/>
    <property type="match status" value="1"/>
</dbReference>
<sequence length="223" mass="24664">MVSWLKKVLKLNSSIPRQWQNVPLNTLPLLSIDFEFSGLDPKSAMFLSAGWIQGQDYNIDMGTAYYALIRANTNLDQSPVIHGLTEDALIDGVHAAQMYSALMTFSDKAVFVVHNAQLDMVMLQKLAQKLGATLPHIVVIDTMQLALYQLNKEHTVIPGDAATLGACRERFGFPLAPAHNALDDAQATLELWLAQRHQIDPKGVLTLNDLKRTGAVKVFGEIR</sequence>
<keyword evidence="1" id="KW-0540">Nuclease</keyword>
<comment type="caution">
    <text evidence="5">The sequence shown here is derived from an EMBL/GenBank/DDBJ whole genome shotgun (WGS) entry which is preliminary data.</text>
</comment>
<protein>
    <submittedName>
        <fullName evidence="5">3'-5' exonuclease</fullName>
    </submittedName>
</protein>
<dbReference type="Proteomes" id="UP001165413">
    <property type="component" value="Unassembled WGS sequence"/>
</dbReference>
<dbReference type="CDD" id="cd06127">
    <property type="entry name" value="DEDDh"/>
    <property type="match status" value="1"/>
</dbReference>
<keyword evidence="3 5" id="KW-0269">Exonuclease</keyword>
<name>A0AA41X3B2_9ALTE</name>
<dbReference type="Pfam" id="PF00929">
    <property type="entry name" value="RNase_T"/>
    <property type="match status" value="1"/>
</dbReference>
<keyword evidence="2" id="KW-0378">Hydrolase</keyword>
<evidence type="ECO:0000313" key="6">
    <source>
        <dbReference type="Proteomes" id="UP001165413"/>
    </source>
</evidence>